<dbReference type="AlphaFoldDB" id="A0A1I5F7F6"/>
<organism evidence="1 2">
    <name type="scientific">Roseovarius lutimaris</name>
    <dbReference type="NCBI Taxonomy" id="1005928"/>
    <lineage>
        <taxon>Bacteria</taxon>
        <taxon>Pseudomonadati</taxon>
        <taxon>Pseudomonadota</taxon>
        <taxon>Alphaproteobacteria</taxon>
        <taxon>Rhodobacterales</taxon>
        <taxon>Roseobacteraceae</taxon>
        <taxon>Roseovarius</taxon>
    </lineage>
</organism>
<dbReference type="OrthoDB" id="7857877at2"/>
<evidence type="ECO:0000313" key="1">
    <source>
        <dbReference type="EMBL" id="SFO19576.1"/>
    </source>
</evidence>
<evidence type="ECO:0000313" key="2">
    <source>
        <dbReference type="Proteomes" id="UP000198599"/>
    </source>
</evidence>
<dbReference type="Proteomes" id="UP000198599">
    <property type="component" value="Unassembled WGS sequence"/>
</dbReference>
<dbReference type="STRING" id="1005928.SAMN04487859_118116"/>
<evidence type="ECO:0008006" key="3">
    <source>
        <dbReference type="Google" id="ProtNLM"/>
    </source>
</evidence>
<dbReference type="RefSeq" id="WP_092840988.1">
    <property type="nucleotide sequence ID" value="NZ_FOVP01000018.1"/>
</dbReference>
<keyword evidence="2" id="KW-1185">Reference proteome</keyword>
<accession>A0A1I5F7F6</accession>
<protein>
    <recommendedName>
        <fullName evidence="3">Roadblock/LC7 domain-containing protein</fullName>
    </recommendedName>
</protein>
<sequence length="154" mass="16890">MKTDSGIVFIRLPRPSSQCFNTSSALMTITERLECVRLEFPECKTVAYADISTNMVLSTSAEIALRQEHINSLCNTAVEMLGGHSTSQLRNVLGEGRDTDIFQVIIIEPTEVGIFLRSTTSPTEALCCVCSPSIKLGPFLAGARRHLDKIGQDR</sequence>
<gene>
    <name evidence="1" type="ORF">SAMN04487859_118116</name>
</gene>
<reference evidence="2" key="1">
    <citation type="submission" date="2016-10" db="EMBL/GenBank/DDBJ databases">
        <authorList>
            <person name="Varghese N."/>
            <person name="Submissions S."/>
        </authorList>
    </citation>
    <scope>NUCLEOTIDE SEQUENCE [LARGE SCALE GENOMIC DNA]</scope>
    <source>
        <strain evidence="2">DSM 28463</strain>
    </source>
</reference>
<dbReference type="EMBL" id="FOVP01000018">
    <property type="protein sequence ID" value="SFO19576.1"/>
    <property type="molecule type" value="Genomic_DNA"/>
</dbReference>
<proteinExistence type="predicted"/>
<name>A0A1I5F7F6_9RHOB</name>